<accession>A0A3M7TQ47</accession>
<name>A0A3M7TQ47_9BACI</name>
<dbReference type="RefSeq" id="WP_122899498.1">
    <property type="nucleotide sequence ID" value="NZ_RHIB01000002.1"/>
</dbReference>
<dbReference type="Gene3D" id="1.10.1660.10">
    <property type="match status" value="1"/>
</dbReference>
<evidence type="ECO:0000256" key="1">
    <source>
        <dbReference type="SAM" id="Coils"/>
    </source>
</evidence>
<keyword evidence="1" id="KW-0175">Coiled coil</keyword>
<dbReference type="AlphaFoldDB" id="A0A3M7TQ47"/>
<dbReference type="Proteomes" id="UP000278746">
    <property type="component" value="Unassembled WGS sequence"/>
</dbReference>
<dbReference type="InterPro" id="IPR009061">
    <property type="entry name" value="DNA-bd_dom_put_sf"/>
</dbReference>
<dbReference type="EMBL" id="RHIB01000002">
    <property type="protein sequence ID" value="RNA67766.1"/>
    <property type="molecule type" value="Genomic_DNA"/>
</dbReference>
<organism evidence="2 3">
    <name type="scientific">Alteribacter keqinensis</name>
    <dbReference type="NCBI Taxonomy" id="2483800"/>
    <lineage>
        <taxon>Bacteria</taxon>
        <taxon>Bacillati</taxon>
        <taxon>Bacillota</taxon>
        <taxon>Bacilli</taxon>
        <taxon>Bacillales</taxon>
        <taxon>Bacillaceae</taxon>
        <taxon>Alteribacter</taxon>
    </lineage>
</organism>
<feature type="coiled-coil region" evidence="1">
    <location>
        <begin position="56"/>
        <end position="108"/>
    </location>
</feature>
<gene>
    <name evidence="2" type="ORF">EBO34_13730</name>
</gene>
<protein>
    <submittedName>
        <fullName evidence="2">MerR family transcriptional regulator</fullName>
    </submittedName>
</protein>
<dbReference type="SUPFAM" id="SSF46955">
    <property type="entry name" value="Putative DNA-binding domain"/>
    <property type="match status" value="1"/>
</dbReference>
<evidence type="ECO:0000313" key="3">
    <source>
        <dbReference type="Proteomes" id="UP000278746"/>
    </source>
</evidence>
<dbReference type="OrthoDB" id="2454204at2"/>
<keyword evidence="3" id="KW-1185">Reference proteome</keyword>
<reference evidence="2 3" key="1">
    <citation type="submission" date="2018-10" db="EMBL/GenBank/DDBJ databases">
        <title>Bacillus Keqinensis sp. nov., a moderately halophilic bacterium isolated from a saline-alkaline lake.</title>
        <authorList>
            <person name="Wang H."/>
        </authorList>
    </citation>
    <scope>NUCLEOTIDE SEQUENCE [LARGE SCALE GENOMIC DNA]</scope>
    <source>
        <strain evidence="2 3">KQ-3</strain>
    </source>
</reference>
<evidence type="ECO:0000313" key="2">
    <source>
        <dbReference type="EMBL" id="RNA67766.1"/>
    </source>
</evidence>
<comment type="caution">
    <text evidence="2">The sequence shown here is derived from an EMBL/GenBank/DDBJ whole genome shotgun (WGS) entry which is preliminary data.</text>
</comment>
<sequence>MVEFWKIGEFAKELDKHASTVDNWFRKLEEKQLHYVNRADEERIYDEFDMEIARVIKEKREENKSLEEIFQELNENYELRPFPSGGGAVDMEALRAELMEELASSAEQDRVKDAVLRREVERALREESLREWEGLPKETRMKRGRLFLKVEDNEKRDKFVELYTDRRFEEKLKEVLAEKE</sequence>
<proteinExistence type="predicted"/>